<dbReference type="EMBL" id="VAUP01000015">
    <property type="protein sequence ID" value="TLX43886.1"/>
    <property type="molecule type" value="Genomic_DNA"/>
</dbReference>
<sequence>MSTREFASFNFTIFGRPYEARVGKSVPSVLHIEFDQSGCNEISVHLGDEDLARRLCDAINAAIRPAAPAVLETFSEAAE</sequence>
<comment type="caution">
    <text evidence="1">The sequence shown here is derived from an EMBL/GenBank/DDBJ whole genome shotgun (WGS) entry which is preliminary data.</text>
</comment>
<accession>A0A6C1KTN4</accession>
<organism evidence="1 2">
    <name type="scientific">Xanthobacter autotrophicus</name>
    <dbReference type="NCBI Taxonomy" id="280"/>
    <lineage>
        <taxon>Bacteria</taxon>
        <taxon>Pseudomonadati</taxon>
        <taxon>Pseudomonadota</taxon>
        <taxon>Alphaproteobacteria</taxon>
        <taxon>Hyphomicrobiales</taxon>
        <taxon>Xanthobacteraceae</taxon>
        <taxon>Xanthobacter</taxon>
    </lineage>
</organism>
<evidence type="ECO:0000313" key="1">
    <source>
        <dbReference type="EMBL" id="TLX43886.1"/>
    </source>
</evidence>
<evidence type="ECO:0000313" key="2">
    <source>
        <dbReference type="Proteomes" id="UP000305131"/>
    </source>
</evidence>
<reference evidence="1 2" key="1">
    <citation type="submission" date="2019-05" db="EMBL/GenBank/DDBJ databases">
        <authorList>
            <person name="Zhou X."/>
        </authorList>
    </citation>
    <scope>NUCLEOTIDE SEQUENCE [LARGE SCALE GENOMIC DNA]</scope>
    <source>
        <strain evidence="1 2">DSM 432</strain>
    </source>
</reference>
<dbReference type="Proteomes" id="UP000305131">
    <property type="component" value="Unassembled WGS sequence"/>
</dbReference>
<dbReference type="RefSeq" id="WP_138398795.1">
    <property type="nucleotide sequence ID" value="NZ_JBAFVI010000001.1"/>
</dbReference>
<dbReference type="GeneID" id="95773248"/>
<proteinExistence type="predicted"/>
<dbReference type="AlphaFoldDB" id="A0A6C1KTN4"/>
<gene>
    <name evidence="1" type="ORF">FBQ73_07240</name>
</gene>
<protein>
    <submittedName>
        <fullName evidence="1">Uncharacterized protein</fullName>
    </submittedName>
</protein>
<name>A0A6C1KTN4_XANAU</name>